<dbReference type="RefSeq" id="WP_192283850.1">
    <property type="nucleotide sequence ID" value="NZ_JBHSTT010000016.1"/>
</dbReference>
<name>A0ABW1WKK9_9HYPH</name>
<reference evidence="2" key="1">
    <citation type="journal article" date="2019" name="Int. J. Syst. Evol. Microbiol.">
        <title>The Global Catalogue of Microorganisms (GCM) 10K type strain sequencing project: providing services to taxonomists for standard genome sequencing and annotation.</title>
        <authorList>
            <consortium name="The Broad Institute Genomics Platform"/>
            <consortium name="The Broad Institute Genome Sequencing Center for Infectious Disease"/>
            <person name="Wu L."/>
            <person name="Ma J."/>
        </authorList>
    </citation>
    <scope>NUCLEOTIDE SEQUENCE [LARGE SCALE GENOMIC DNA]</scope>
    <source>
        <strain evidence="2">CCUG 36916</strain>
    </source>
</reference>
<proteinExistence type="predicted"/>
<sequence>MKNIDRTPAQTLKSLAASTEAEAGSLDDFLDNGAAPRETLATMPVRLILAMDLIQDTVPACHLERIATHTGTAMVVGVPGPDYVDAVGQAFSRAGCWGVTYRRSGASKTGDKPGVGSEEAAQILSAGQNVLGVSHAPDQFLPASLMTAADIRIDPVCVRARATRLASARAASASSSPVATRASRSVT</sequence>
<dbReference type="Proteomes" id="UP001596237">
    <property type="component" value="Unassembled WGS sequence"/>
</dbReference>
<protein>
    <submittedName>
        <fullName evidence="1">Uncharacterized protein</fullName>
    </submittedName>
</protein>
<organism evidence="1 2">
    <name type="scientific">Methylorubrum zatmanii</name>
    <dbReference type="NCBI Taxonomy" id="29429"/>
    <lineage>
        <taxon>Bacteria</taxon>
        <taxon>Pseudomonadati</taxon>
        <taxon>Pseudomonadota</taxon>
        <taxon>Alphaproteobacteria</taxon>
        <taxon>Hyphomicrobiales</taxon>
        <taxon>Methylobacteriaceae</taxon>
        <taxon>Methylorubrum</taxon>
    </lineage>
</organism>
<evidence type="ECO:0000313" key="1">
    <source>
        <dbReference type="EMBL" id="MFC6388719.1"/>
    </source>
</evidence>
<evidence type="ECO:0000313" key="2">
    <source>
        <dbReference type="Proteomes" id="UP001596237"/>
    </source>
</evidence>
<comment type="caution">
    <text evidence="1">The sequence shown here is derived from an EMBL/GenBank/DDBJ whole genome shotgun (WGS) entry which is preliminary data.</text>
</comment>
<accession>A0ABW1WKK9</accession>
<keyword evidence="2" id="KW-1185">Reference proteome</keyword>
<dbReference type="EMBL" id="JBHSTT010000016">
    <property type="protein sequence ID" value="MFC6388719.1"/>
    <property type="molecule type" value="Genomic_DNA"/>
</dbReference>
<gene>
    <name evidence="1" type="ORF">ACFQDP_05045</name>
</gene>